<dbReference type="AlphaFoldDB" id="A0A1S3HZV8"/>
<name>A0A1S3HZV8_LINAN</name>
<proteinExistence type="predicted"/>
<evidence type="ECO:0000313" key="4">
    <source>
        <dbReference type="RefSeq" id="XP_013391548.1"/>
    </source>
</evidence>
<evidence type="ECO:0000256" key="1">
    <source>
        <dbReference type="SAM" id="MobiDB-lite"/>
    </source>
</evidence>
<sequence length="192" mass="21325">MPSFGARYVLPTIALQQGISGSSNMSTRRGRPTGRQNSLPTYQQACALLRISKKNVPGSEEENIEQDLYRQMSHLPRQQPTAPCFTEDEGCTSVSSAERCLEPLSSANHIPGKKHRRVRFLRARSRDFTASTSSENQLLSEESPVLLDTPSTGRPPKRKGLLKRLRPKYIFKVCGVVFGVLLIGALLLVFLV</sequence>
<keyword evidence="2" id="KW-0472">Membrane</keyword>
<dbReference type="RefSeq" id="XP_013391548.1">
    <property type="nucleotide sequence ID" value="XM_013536094.1"/>
</dbReference>
<protein>
    <submittedName>
        <fullName evidence="4">Uncharacterized protein LOC106159713</fullName>
    </submittedName>
</protein>
<dbReference type="InParanoid" id="A0A1S3HZV8"/>
<dbReference type="KEGG" id="lak:106159713"/>
<reference evidence="4" key="1">
    <citation type="journal article" date="2015" name="Nat. Commun.">
        <title>The Lingula genome provides insights into brachiopod evolution and the origin of phosphate biomineralization.</title>
        <authorList>
            <person name="Luo Y.J."/>
            <person name="Takeuchi T."/>
            <person name="Koyanagi R."/>
            <person name="Yamada L."/>
            <person name="Kanda M."/>
            <person name="Khalturina M."/>
            <person name="Fujie M."/>
            <person name="Yamasaki S.I."/>
            <person name="Endo K."/>
            <person name="Satoh N."/>
        </authorList>
    </citation>
    <scope>NUCLEOTIDE SEQUENCE</scope>
</reference>
<dbReference type="GeneID" id="106159713"/>
<organism evidence="3 4">
    <name type="scientific">Lingula anatina</name>
    <name type="common">Brachiopod</name>
    <name type="synonym">Lingula unguis</name>
    <dbReference type="NCBI Taxonomy" id="7574"/>
    <lineage>
        <taxon>Eukaryota</taxon>
        <taxon>Metazoa</taxon>
        <taxon>Spiralia</taxon>
        <taxon>Lophotrochozoa</taxon>
        <taxon>Brachiopoda</taxon>
        <taxon>Linguliformea</taxon>
        <taxon>Lingulata</taxon>
        <taxon>Lingulida</taxon>
        <taxon>Linguloidea</taxon>
        <taxon>Lingulidae</taxon>
        <taxon>Lingula</taxon>
    </lineage>
</organism>
<feature type="transmembrane region" description="Helical" evidence="2">
    <location>
        <begin position="169"/>
        <end position="191"/>
    </location>
</feature>
<keyword evidence="2" id="KW-1133">Transmembrane helix</keyword>
<reference evidence="4" key="2">
    <citation type="submission" date="2025-08" db="UniProtKB">
        <authorList>
            <consortium name="RefSeq"/>
        </authorList>
    </citation>
    <scope>IDENTIFICATION</scope>
</reference>
<evidence type="ECO:0000256" key="2">
    <source>
        <dbReference type="SAM" id="Phobius"/>
    </source>
</evidence>
<keyword evidence="2" id="KW-0812">Transmembrane</keyword>
<accession>A0A1S3HZV8</accession>
<dbReference type="Proteomes" id="UP000085678">
    <property type="component" value="Unplaced"/>
</dbReference>
<feature type="region of interest" description="Disordered" evidence="1">
    <location>
        <begin position="20"/>
        <end position="39"/>
    </location>
</feature>
<gene>
    <name evidence="4" type="primary">LOC106159713</name>
</gene>
<feature type="region of interest" description="Disordered" evidence="1">
    <location>
        <begin position="132"/>
        <end position="159"/>
    </location>
</feature>
<keyword evidence="3" id="KW-1185">Reference proteome</keyword>
<evidence type="ECO:0000313" key="3">
    <source>
        <dbReference type="Proteomes" id="UP000085678"/>
    </source>
</evidence>